<gene>
    <name evidence="3" type="ORF">Cba03nite_27850</name>
</gene>
<keyword evidence="4" id="KW-1185">Reference proteome</keyword>
<keyword evidence="1" id="KW-0472">Membrane</keyword>
<dbReference type="Proteomes" id="UP000601223">
    <property type="component" value="Unassembled WGS sequence"/>
</dbReference>
<evidence type="ECO:0000256" key="1">
    <source>
        <dbReference type="SAM" id="Phobius"/>
    </source>
</evidence>
<keyword evidence="1" id="KW-0812">Transmembrane</keyword>
<reference evidence="3 4" key="1">
    <citation type="submission" date="2021-01" db="EMBL/GenBank/DDBJ databases">
        <title>Whole genome shotgun sequence of Catellatospora bangladeshensis NBRC 107357.</title>
        <authorList>
            <person name="Komaki H."/>
            <person name="Tamura T."/>
        </authorList>
    </citation>
    <scope>NUCLEOTIDE SEQUENCE [LARGE SCALE GENOMIC DNA]</scope>
    <source>
        <strain evidence="3 4">NBRC 107357</strain>
    </source>
</reference>
<evidence type="ECO:0000259" key="2">
    <source>
        <dbReference type="Pfam" id="PF12770"/>
    </source>
</evidence>
<name>A0A8J3JIT4_9ACTN</name>
<organism evidence="3 4">
    <name type="scientific">Catellatospora bangladeshensis</name>
    <dbReference type="NCBI Taxonomy" id="310355"/>
    <lineage>
        <taxon>Bacteria</taxon>
        <taxon>Bacillati</taxon>
        <taxon>Actinomycetota</taxon>
        <taxon>Actinomycetes</taxon>
        <taxon>Micromonosporales</taxon>
        <taxon>Micromonosporaceae</taxon>
        <taxon>Catellatospora</taxon>
    </lineage>
</organism>
<evidence type="ECO:0000313" key="4">
    <source>
        <dbReference type="Proteomes" id="UP000601223"/>
    </source>
</evidence>
<dbReference type="Pfam" id="PF12770">
    <property type="entry name" value="CHAT"/>
    <property type="match status" value="1"/>
</dbReference>
<dbReference type="EMBL" id="BONF01000014">
    <property type="protein sequence ID" value="GIF81436.1"/>
    <property type="molecule type" value="Genomic_DNA"/>
</dbReference>
<evidence type="ECO:0000313" key="3">
    <source>
        <dbReference type="EMBL" id="GIF81436.1"/>
    </source>
</evidence>
<accession>A0A8J3JIT4</accession>
<feature type="transmembrane region" description="Helical" evidence="1">
    <location>
        <begin position="94"/>
        <end position="111"/>
    </location>
</feature>
<protein>
    <recommendedName>
        <fullName evidence="2">CHAT domain-containing protein</fullName>
    </recommendedName>
</protein>
<keyword evidence="1" id="KW-1133">Transmembrane helix</keyword>
<proteinExistence type="predicted"/>
<sequence>MPVIGAGFAGTWGMGLNILLHRSYGEHPWTAWAAPSAGLALGVGMLLILRIVVGDHRPRPAMRWAVAVLVCWSQAVVLHLALDEMSGRSPAVTWLVIATFVAGVPLLQAWFGRMQRRSVRDSPRSIAEERHAAGLVADCERILAGPLKPKHRRQAERNLVQALITQAMHTDQSDGLVRATDLLQRQLAGEDRGTLDALLLAEALVAAMDRKADKHGDLQGYAEALEILAQTGASLPPECNVEMRVCRARALYHFTMAGRAGPPEQASQHADLAVAMARRAVELAPRAHQPDVYTDLAYCLGRRCGDDLSDLDEAVEWCERARQRLRRRPRERAWADTVLAELHLVGAKALDARDLSGLSDADQQEVADTVAQSLMTAILLSEQAVKYGGSGHRRLARGHLARAMALAERRFHDGPSQEQVAAAWRAAAEETRRYSLPAHLDLSLDWTLWTLAVEVPELCVEAFTELMRVVPQLTGAQYLPEERDRVLLTAQHVAAEAGYWLLLAGREREAVVALELGRAVAMSEDLVRNRLLPSLAARGAVDRAGSHAFSSPAQRVWADLDRLRRETGAGRDVDFAQIAAAAVDGPLVYLASAGQGGYAVIIPVGGGEPAWRRLPDLTDERVREQADRYLAAMRPGADPPQREVVHHLLPWLWEHGLRDLAAELPAGALVTLVPVGVLGLLPVHAAGGPAAPGAPFADWDFLLDRVLVRYAPNARILAEARRRAAECENRPLTLLTMDAPDALPDSPLRYARHETAVIAARWRAGGNTGVTLPDASGPQVLAALPRHSVWHWSCHAQAWPDDILQSALHLQDGPLRLRDLLDVPESPRRLAVLSACDSHVTGRTLPDEAVSLPGGLMQIGVAGVVATYWRAHDQAAVFVTAKFYELWRERGLPPPAALAHAQRWLRRATQGELDAYLPGVLIRPKDPVHAERWSAQRVFDVPYRWALFAFSGV</sequence>
<feature type="domain" description="CHAT" evidence="2">
    <location>
        <begin position="649"/>
        <end position="952"/>
    </location>
</feature>
<comment type="caution">
    <text evidence="3">The sequence shown here is derived from an EMBL/GenBank/DDBJ whole genome shotgun (WGS) entry which is preliminary data.</text>
</comment>
<feature type="transmembrane region" description="Helical" evidence="1">
    <location>
        <begin position="29"/>
        <end position="52"/>
    </location>
</feature>
<dbReference type="InterPro" id="IPR024983">
    <property type="entry name" value="CHAT_dom"/>
</dbReference>
<dbReference type="AlphaFoldDB" id="A0A8J3JIT4"/>